<name>A0A645F5S0_9ZZZZ</name>
<sequence>MEATFEFAAITFSRVNLTSFAVIWLPSWKVTFSLSLNSQVFSSSCSQEVASPGFREKSSFAPTRVSVTAAFSQISVPPLPSIVLIESISHISPRTSVLSSESPSTWETASDPEAISIPETASFSSFSSVLLHPEITRKEQISRVINNMNRGELLFFI</sequence>
<comment type="caution">
    <text evidence="1">The sequence shown here is derived from an EMBL/GenBank/DDBJ whole genome shotgun (WGS) entry which is preliminary data.</text>
</comment>
<proteinExistence type="predicted"/>
<gene>
    <name evidence="1" type="ORF">SDC9_156902</name>
</gene>
<evidence type="ECO:0000313" key="1">
    <source>
        <dbReference type="EMBL" id="MPN09611.1"/>
    </source>
</evidence>
<reference evidence="1" key="1">
    <citation type="submission" date="2019-08" db="EMBL/GenBank/DDBJ databases">
        <authorList>
            <person name="Kucharzyk K."/>
            <person name="Murdoch R.W."/>
            <person name="Higgins S."/>
            <person name="Loffler F."/>
        </authorList>
    </citation>
    <scope>NUCLEOTIDE SEQUENCE</scope>
</reference>
<dbReference type="EMBL" id="VSSQ01055729">
    <property type="protein sequence ID" value="MPN09611.1"/>
    <property type="molecule type" value="Genomic_DNA"/>
</dbReference>
<accession>A0A645F5S0</accession>
<organism evidence="1">
    <name type="scientific">bioreactor metagenome</name>
    <dbReference type="NCBI Taxonomy" id="1076179"/>
    <lineage>
        <taxon>unclassified sequences</taxon>
        <taxon>metagenomes</taxon>
        <taxon>ecological metagenomes</taxon>
    </lineage>
</organism>
<dbReference type="AlphaFoldDB" id="A0A645F5S0"/>
<protein>
    <submittedName>
        <fullName evidence="1">Uncharacterized protein</fullName>
    </submittedName>
</protein>